<proteinExistence type="inferred from homology"/>
<dbReference type="SMART" id="SM01399">
    <property type="entry name" value="Sybindin"/>
    <property type="match status" value="1"/>
</dbReference>
<protein>
    <recommendedName>
        <fullName evidence="7">Trafficking protein particle complex subunit</fullName>
    </recommendedName>
</protein>
<dbReference type="PhylomeDB" id="A0A0D2U421"/>
<dbReference type="Pfam" id="PF04099">
    <property type="entry name" value="Sybindin"/>
    <property type="match status" value="1"/>
</dbReference>
<name>A0A0D2U421_CAPO3</name>
<dbReference type="AlphaFoldDB" id="A0A0D2U421"/>
<evidence type="ECO:0000256" key="6">
    <source>
        <dbReference type="ARBA" id="ARBA00038179"/>
    </source>
</evidence>
<keyword evidence="3 7" id="KW-0256">Endoplasmic reticulum</keyword>
<evidence type="ECO:0000256" key="1">
    <source>
        <dbReference type="ARBA" id="ARBA00004555"/>
    </source>
</evidence>
<keyword evidence="5 7" id="KW-0333">Golgi apparatus</keyword>
<dbReference type="Gene3D" id="3.30.450.70">
    <property type="match status" value="1"/>
</dbReference>
<dbReference type="SUPFAM" id="SSF64356">
    <property type="entry name" value="SNARE-like"/>
    <property type="match status" value="1"/>
</dbReference>
<dbReference type="GO" id="GO:0005794">
    <property type="term" value="C:Golgi apparatus"/>
    <property type="evidence" value="ECO:0007669"/>
    <property type="project" value="UniProtKB-SubCell"/>
</dbReference>
<keyword evidence="4 7" id="KW-0931">ER-Golgi transport</keyword>
<reference evidence="9" key="1">
    <citation type="submission" date="2011-02" db="EMBL/GenBank/DDBJ databases">
        <title>The Genome Sequence of Capsaspora owczarzaki ATCC 30864.</title>
        <authorList>
            <person name="Russ C."/>
            <person name="Cuomo C."/>
            <person name="Burger G."/>
            <person name="Gray M.W."/>
            <person name="Holland P.W.H."/>
            <person name="King N."/>
            <person name="Lang F.B.F."/>
            <person name="Roger A.J."/>
            <person name="Ruiz-Trillo I."/>
            <person name="Young S.K."/>
            <person name="Zeng Q."/>
            <person name="Gargeya S."/>
            <person name="Alvarado L."/>
            <person name="Berlin A."/>
            <person name="Chapman S.B."/>
            <person name="Chen Z."/>
            <person name="Freedman E."/>
            <person name="Gellesch M."/>
            <person name="Goldberg J."/>
            <person name="Griggs A."/>
            <person name="Gujja S."/>
            <person name="Heilman E."/>
            <person name="Heiman D."/>
            <person name="Howarth C."/>
            <person name="Mehta T."/>
            <person name="Neiman D."/>
            <person name="Pearson M."/>
            <person name="Roberts A."/>
            <person name="Saif S."/>
            <person name="Shea T."/>
            <person name="Shenoy N."/>
            <person name="Sisk P."/>
            <person name="Stolte C."/>
            <person name="Sykes S."/>
            <person name="White J."/>
            <person name="Yandava C."/>
            <person name="Haas B."/>
            <person name="Nusbaum C."/>
            <person name="Birren B."/>
        </authorList>
    </citation>
    <scope>NUCLEOTIDE SEQUENCE</scope>
    <source>
        <strain evidence="9">ATCC 30864</strain>
    </source>
</reference>
<evidence type="ECO:0000313" key="9">
    <source>
        <dbReference type="Proteomes" id="UP000008743"/>
    </source>
</evidence>
<dbReference type="InterPro" id="IPR011012">
    <property type="entry name" value="Longin-like_dom_sf"/>
</dbReference>
<accession>A0A0D2U421</accession>
<dbReference type="Proteomes" id="UP000008743">
    <property type="component" value="Unassembled WGS sequence"/>
</dbReference>
<evidence type="ECO:0000256" key="4">
    <source>
        <dbReference type="ARBA" id="ARBA00022892"/>
    </source>
</evidence>
<dbReference type="CDD" id="cd14856">
    <property type="entry name" value="TRAPPC4_synbindin"/>
    <property type="match status" value="1"/>
</dbReference>
<dbReference type="GO" id="GO:0006888">
    <property type="term" value="P:endoplasmic reticulum to Golgi vesicle-mediated transport"/>
    <property type="evidence" value="ECO:0007669"/>
    <property type="project" value="UniProtKB-UniRule"/>
</dbReference>
<evidence type="ECO:0000313" key="8">
    <source>
        <dbReference type="EMBL" id="KJE89931.1"/>
    </source>
</evidence>
<keyword evidence="9" id="KW-1185">Reference proteome</keyword>
<dbReference type="InterPro" id="IPR007233">
    <property type="entry name" value="TRAPPC"/>
</dbReference>
<evidence type="ECO:0000256" key="7">
    <source>
        <dbReference type="RuleBase" id="RU366065"/>
    </source>
</evidence>
<dbReference type="PANTHER" id="PTHR23249">
    <property type="entry name" value="TRAFFICKING PROTEIN PARTICLE COMPLEX SUBUNIT"/>
    <property type="match status" value="1"/>
</dbReference>
<comment type="similarity">
    <text evidence="6">Belongs to the TRAPP small subunits family. TRAPPC4 subfamily.</text>
</comment>
<sequence>MVVFGVYVINKAGGLIYGQELGATPKLRANDRLTLASMFHSLYAITSNLSPQVQSSGIEVIETDTFKIQCKQTLTGTKFFVMSDPAHTGLDALLRRLYELYSDYVLKNPFYTPEMPIRCELFDINLARLMEQYESGRALTATF</sequence>
<evidence type="ECO:0000256" key="3">
    <source>
        <dbReference type="ARBA" id="ARBA00022824"/>
    </source>
</evidence>
<dbReference type="RefSeq" id="XP_004349851.1">
    <property type="nucleotide sequence ID" value="XM_004349801.2"/>
</dbReference>
<gene>
    <name evidence="8" type="ORF">CAOG_001331</name>
</gene>
<evidence type="ECO:0000256" key="5">
    <source>
        <dbReference type="ARBA" id="ARBA00023034"/>
    </source>
</evidence>
<keyword evidence="2 7" id="KW-0813">Transport</keyword>
<organism evidence="8 9">
    <name type="scientific">Capsaspora owczarzaki (strain ATCC 30864)</name>
    <dbReference type="NCBI Taxonomy" id="595528"/>
    <lineage>
        <taxon>Eukaryota</taxon>
        <taxon>Filasterea</taxon>
        <taxon>Capsaspora</taxon>
    </lineage>
</organism>
<comment type="subcellular location">
    <subcellularLocation>
        <location evidence="7">Endoplasmic reticulum</location>
    </subcellularLocation>
    <subcellularLocation>
        <location evidence="7">Golgi apparatus</location>
        <location evidence="7">cis-Golgi network</location>
    </subcellularLocation>
    <subcellularLocation>
        <location evidence="1">Golgi apparatus</location>
    </subcellularLocation>
</comment>
<dbReference type="OMA" id="MPIRTEG"/>
<dbReference type="STRING" id="595528.A0A0D2U421"/>
<dbReference type="GO" id="GO:0005783">
    <property type="term" value="C:endoplasmic reticulum"/>
    <property type="evidence" value="ECO:0007669"/>
    <property type="project" value="UniProtKB-SubCell"/>
</dbReference>
<dbReference type="InParanoid" id="A0A0D2U421"/>
<dbReference type="PANTHER" id="PTHR23249:SF15">
    <property type="entry name" value="TRAFFICKING PROTEIN PARTICLE COMPLEX SUBUNIT 4"/>
    <property type="match status" value="1"/>
</dbReference>
<comment type="subunit">
    <text evidence="7">Part of the multisubunit transport protein particle (TRAPP) complex.</text>
</comment>
<dbReference type="GO" id="GO:0030008">
    <property type="term" value="C:TRAPP complex"/>
    <property type="evidence" value="ECO:0007669"/>
    <property type="project" value="UniProtKB-UniRule"/>
</dbReference>
<dbReference type="EMBL" id="KE346361">
    <property type="protein sequence ID" value="KJE89931.1"/>
    <property type="molecule type" value="Genomic_DNA"/>
</dbReference>
<dbReference type="FunFam" id="3.30.450.70:FF:000007">
    <property type="entry name" value="Putative sybindin-like family protein"/>
    <property type="match status" value="1"/>
</dbReference>
<dbReference type="FunCoup" id="A0A0D2U421">
    <property type="interactions" value="21"/>
</dbReference>
<dbReference type="eggNOG" id="KOG3369">
    <property type="taxonomic scope" value="Eukaryota"/>
</dbReference>
<evidence type="ECO:0000256" key="2">
    <source>
        <dbReference type="ARBA" id="ARBA00022448"/>
    </source>
</evidence>
<dbReference type="OrthoDB" id="246406at2759"/>